<gene>
    <name evidence="1" type="ORF">LKD71_09835</name>
</gene>
<dbReference type="AlphaFoldDB" id="A0AAE3DSV7"/>
<keyword evidence="2" id="KW-1185">Reference proteome</keyword>
<evidence type="ECO:0000313" key="2">
    <source>
        <dbReference type="Proteomes" id="UP001197875"/>
    </source>
</evidence>
<comment type="caution">
    <text evidence="1">The sequence shown here is derived from an EMBL/GenBank/DDBJ whole genome shotgun (WGS) entry which is preliminary data.</text>
</comment>
<reference evidence="1 2" key="1">
    <citation type="submission" date="2021-10" db="EMBL/GenBank/DDBJ databases">
        <title>Anaerobic single-cell dispensing facilitates the cultivation of human gut bacteria.</title>
        <authorList>
            <person name="Afrizal A."/>
        </authorList>
    </citation>
    <scope>NUCLEOTIDE SEQUENCE [LARGE SCALE GENOMIC DNA]</scope>
    <source>
        <strain evidence="1 2">CLA-AA-H277</strain>
    </source>
</reference>
<dbReference type="Proteomes" id="UP001197875">
    <property type="component" value="Unassembled WGS sequence"/>
</dbReference>
<protein>
    <submittedName>
        <fullName evidence="1">Uncharacterized protein</fullName>
    </submittedName>
</protein>
<organism evidence="1 2">
    <name type="scientific">Fusicatenibacter faecihominis</name>
    <dbReference type="NCBI Taxonomy" id="2881276"/>
    <lineage>
        <taxon>Bacteria</taxon>
        <taxon>Bacillati</taxon>
        <taxon>Bacillota</taxon>
        <taxon>Clostridia</taxon>
        <taxon>Lachnospirales</taxon>
        <taxon>Lachnospiraceae</taxon>
        <taxon>Fusicatenibacter</taxon>
    </lineage>
</organism>
<dbReference type="RefSeq" id="WP_178045864.1">
    <property type="nucleotide sequence ID" value="NZ_JAJEPR010000014.1"/>
</dbReference>
<sequence length="120" mass="14144">MRVLYKDFSDGYLSVAEVTGTTYYEEEHVLEFIGSDRDFAIQADERLAEKLVRDLYENGRLDVTAYEPADVDFLFEEDSEDFEEEDEDFDDEDMLNVYFADDDTDGIHIPRTIRFPKNRD</sequence>
<proteinExistence type="predicted"/>
<accession>A0AAE3DSV7</accession>
<name>A0AAE3DSV7_9FIRM</name>
<evidence type="ECO:0000313" key="1">
    <source>
        <dbReference type="EMBL" id="MCC2190102.1"/>
    </source>
</evidence>
<dbReference type="EMBL" id="JAJEPR010000014">
    <property type="protein sequence ID" value="MCC2190102.1"/>
    <property type="molecule type" value="Genomic_DNA"/>
</dbReference>